<dbReference type="InterPro" id="IPR013783">
    <property type="entry name" value="Ig-like_fold"/>
</dbReference>
<evidence type="ECO:0000313" key="3">
    <source>
        <dbReference type="Proteomes" id="UP000568888"/>
    </source>
</evidence>
<dbReference type="Gene3D" id="2.60.40.10">
    <property type="entry name" value="Immunoglobulins"/>
    <property type="match status" value="1"/>
</dbReference>
<protein>
    <submittedName>
        <fullName evidence="1 2">Cytochrome C</fullName>
    </submittedName>
</protein>
<dbReference type="Proteomes" id="UP000568888">
    <property type="component" value="Unassembled WGS sequence"/>
</dbReference>
<dbReference type="EMBL" id="BLXY01000005">
    <property type="protein sequence ID" value="GFO64757.1"/>
    <property type="molecule type" value="Genomic_DNA"/>
</dbReference>
<dbReference type="SUPFAM" id="SSF48695">
    <property type="entry name" value="Multiheme cytochromes"/>
    <property type="match status" value="2"/>
</dbReference>
<dbReference type="Proteomes" id="UP000831485">
    <property type="component" value="Chromosome"/>
</dbReference>
<sequence length="1107" mass="117453">MKDSSGKYVSYGPFAFGADGKPTSETVSSLATMLMGTPSFSTVPGENPLLTKVDYSAWDLSQTCGSCHPGGGFVEKDRTGKRFSMMSPFVDGITPYTMTIFERYDAMTGLPAHTVEPAPWSYPIWNGTTPVTAPGGWGQPMEMTMPDGSKMPVVAGQVMMPNVKEMDCLMCHFEGYSNLMSSVMTYSGAHNATPSFGAGFMNMFTQAYDFATGLIQKDKDTGVVSLSSLGLSKLKYDPPSQNCRNCHTPSNLKDLPDMMRDFLSSAPMIYTGQFTQSFTGLAMPAFDFNAPMTMDGQTAFTWDWKGPYAASPTLYMTQAGIGINQPSNPMIPAGWPAAMGMTEFNKATAMATPGFLGGANPAGSGPIYYQATLADGMHQDQNVLKKSTVPFPRAEWFKRGDLWAEGYDVHITLNCSGCHMNTNTTKVDTVDAQGKVNFDGKSACDPGRGYDSAGGVEANPAKVATVNSQNTVKTCDGCHVTGKNRDGLSIETFGAPNPTIAHQNAGLLANVTKAVGLNPANGAEQDVTGNHLDVMDCTVCHLAREQMVVRLLDCTSGNRYPNMLGFKKERGMMGMFSDPMGQGAPVGNNLEKWFPLYTWQKYGNDFKTTSAGVNPNWRRKIYAVNLITAAIWNNVDGSVDANGDGVPGRQPSVHGSIEVTPSTNYDPWLSRDMKAGMNYGPSGFAPIPVGFGSGSFQSAYAPNGTFTGAFKYVGVYGGNAMFSTPEEITAYKDWRNSIKDSVDGKSWSGTQLGLVAGPYKLTHGIRPTAKFVLGKKTEAGFGCADCHAPAASAKAPIFDGSINMVGTAIRATAGGNFMQSPAEMMEIVGNSEDIETAAEVATKAGGAVEVKFEELGAWENGTFTAGAATTHKRVTELDRAEALYPSASGVNFIDVKGVDHGSRDNFKAYLTSINATDSGIGIDPTASITTVIADVDPVAPGTQVFTTDSLALNAADAQGGKGFSTYTWSAVGGTVAQDATDPKKATVTFTGAGSKSVTLVVKDEEGKSTSTTKSFEAVVPQPSVISWNDATGNLGGTLTLTGLPANTQVKVMWGDAKYNIYLTSGATTISKTHTYLAAGTKLIQVYVYNGSAQVGYFYKNITVNGSN</sequence>
<dbReference type="RefSeq" id="WP_183348162.1">
    <property type="nucleotide sequence ID" value="NZ_BLXY01000005.1"/>
</dbReference>
<organism evidence="1 3">
    <name type="scientific">Geomonas paludis</name>
    <dbReference type="NCBI Taxonomy" id="2740185"/>
    <lineage>
        <taxon>Bacteria</taxon>
        <taxon>Pseudomonadati</taxon>
        <taxon>Thermodesulfobacteriota</taxon>
        <taxon>Desulfuromonadia</taxon>
        <taxon>Geobacterales</taxon>
        <taxon>Geobacteraceae</taxon>
        <taxon>Geomonas</taxon>
    </lineage>
</organism>
<reference evidence="3" key="1">
    <citation type="submission" date="2020-06" db="EMBL/GenBank/DDBJ databases">
        <title>Draft genomic sequecing of Geomonas sp. Red736.</title>
        <authorList>
            <person name="Itoh H."/>
            <person name="Xu Z.X."/>
            <person name="Ushijima N."/>
            <person name="Masuda Y."/>
            <person name="Shiratori Y."/>
            <person name="Senoo K."/>
        </authorList>
    </citation>
    <scope>NUCLEOTIDE SEQUENCE [LARGE SCALE GENOMIC DNA]</scope>
    <source>
        <strain evidence="3">Red736</strain>
    </source>
</reference>
<evidence type="ECO:0000313" key="1">
    <source>
        <dbReference type="EMBL" id="GFO64757.1"/>
    </source>
</evidence>
<reference evidence="2" key="3">
    <citation type="submission" date="2022-04" db="EMBL/GenBank/DDBJ databases">
        <authorList>
            <person name="Liu G."/>
        </authorList>
    </citation>
    <scope>NUCLEOTIDE SEQUENCE</scope>
    <source>
        <strain evidence="2">RG22</strain>
    </source>
</reference>
<dbReference type="EMBL" id="CP096574">
    <property type="protein sequence ID" value="UPU37145.1"/>
    <property type="molecule type" value="Genomic_DNA"/>
</dbReference>
<dbReference type="AlphaFoldDB" id="A0A6V8MYM2"/>
<dbReference type="InterPro" id="IPR036280">
    <property type="entry name" value="Multihaem_cyt_sf"/>
</dbReference>
<proteinExistence type="predicted"/>
<evidence type="ECO:0000313" key="2">
    <source>
        <dbReference type="EMBL" id="UPU37145.1"/>
    </source>
</evidence>
<accession>A0A6V8MYM2</accession>
<gene>
    <name evidence="1" type="ORF">GMPD_26760</name>
    <name evidence="2" type="ORF">M1B72_05395</name>
</gene>
<keyword evidence="4" id="KW-1185">Reference proteome</keyword>
<dbReference type="CDD" id="cd00146">
    <property type="entry name" value="PKD"/>
    <property type="match status" value="1"/>
</dbReference>
<reference evidence="1" key="2">
    <citation type="journal article" date="2021" name="Int. J. Syst. Evol. Microbiol.">
        <title>Geomonas silvestris sp. nov., Geomonas paludis sp. nov. and Geomonas limicola sp. nov., isolated from terrestrial environments, and emended description of the genus Geomonas.</title>
        <authorList>
            <person name="Itoh H."/>
            <person name="Xu Z."/>
            <person name="Masuda Y."/>
            <person name="Ushijima N."/>
            <person name="Hayakawa C."/>
            <person name="Shiratori Y."/>
            <person name="Senoo K."/>
        </authorList>
    </citation>
    <scope>NUCLEOTIDE SEQUENCE</scope>
    <source>
        <strain evidence="1">Red736</strain>
    </source>
</reference>
<evidence type="ECO:0000313" key="4">
    <source>
        <dbReference type="Proteomes" id="UP000831485"/>
    </source>
</evidence>
<name>A0A6V8MYM2_9BACT</name>